<protein>
    <submittedName>
        <fullName evidence="3">Uncharacterized protein</fullName>
    </submittedName>
</protein>
<keyword evidence="2" id="KW-0812">Transmembrane</keyword>
<dbReference type="AlphaFoldDB" id="A0A370X1N9"/>
<keyword evidence="2" id="KW-0472">Membrane</keyword>
<accession>A0A370X1N9</accession>
<reference evidence="3 4" key="1">
    <citation type="submission" date="2018-07" db="EMBL/GenBank/DDBJ databases">
        <title>Dyella monticola sp. nov. and Dyella psychrodurans sp. nov. isolated from monsoon evergreen broad-leaved forest soil of Dinghu Mountain, China.</title>
        <authorList>
            <person name="Gao Z."/>
            <person name="Qiu L."/>
        </authorList>
    </citation>
    <scope>NUCLEOTIDE SEQUENCE [LARGE SCALE GENOMIC DNA]</scope>
    <source>
        <strain evidence="3 4">4G-K06</strain>
    </source>
</reference>
<feature type="transmembrane region" description="Helical" evidence="2">
    <location>
        <begin position="148"/>
        <end position="165"/>
    </location>
</feature>
<keyword evidence="2" id="KW-1133">Transmembrane helix</keyword>
<feature type="compositionally biased region" description="Basic and acidic residues" evidence="1">
    <location>
        <begin position="199"/>
        <end position="211"/>
    </location>
</feature>
<evidence type="ECO:0000256" key="2">
    <source>
        <dbReference type="SAM" id="Phobius"/>
    </source>
</evidence>
<dbReference type="Proteomes" id="UP000254258">
    <property type="component" value="Unassembled WGS sequence"/>
</dbReference>
<evidence type="ECO:0000256" key="1">
    <source>
        <dbReference type="SAM" id="MobiDB-lite"/>
    </source>
</evidence>
<feature type="transmembrane region" description="Helical" evidence="2">
    <location>
        <begin position="65"/>
        <end position="84"/>
    </location>
</feature>
<gene>
    <name evidence="3" type="ORF">DWU98_09870</name>
</gene>
<organism evidence="3 4">
    <name type="scientific">Dyella monticola</name>
    <dbReference type="NCBI Taxonomy" id="1927958"/>
    <lineage>
        <taxon>Bacteria</taxon>
        <taxon>Pseudomonadati</taxon>
        <taxon>Pseudomonadota</taxon>
        <taxon>Gammaproteobacteria</taxon>
        <taxon>Lysobacterales</taxon>
        <taxon>Rhodanobacteraceae</taxon>
        <taxon>Dyella</taxon>
    </lineage>
</organism>
<sequence>MSWKDLQGQWQRTAVTPLSASTVEDTLRRVQRLRRRILWRDGIETVVALALMPVVFGWLRDAVHAGVVLMEASAALLFAWLFYVPWRLWRARRLLPRNDPGLAPQRYLERQKQALLAQARMLEQVAWWYLAPCMLGIAGLTIGKRGWTRGALIYLGVVFVVYVAIERLNKRAAKHNFRRRVAEIEATSRELAALEATDETTHPAKGNHDEP</sequence>
<feature type="region of interest" description="Disordered" evidence="1">
    <location>
        <begin position="192"/>
        <end position="211"/>
    </location>
</feature>
<feature type="transmembrane region" description="Helical" evidence="2">
    <location>
        <begin position="37"/>
        <end position="59"/>
    </location>
</feature>
<name>A0A370X1N9_9GAMM</name>
<evidence type="ECO:0000313" key="3">
    <source>
        <dbReference type="EMBL" id="RDS82319.1"/>
    </source>
</evidence>
<evidence type="ECO:0000313" key="4">
    <source>
        <dbReference type="Proteomes" id="UP000254258"/>
    </source>
</evidence>
<dbReference type="OrthoDB" id="6384319at2"/>
<proteinExistence type="predicted"/>
<feature type="transmembrane region" description="Helical" evidence="2">
    <location>
        <begin position="125"/>
        <end position="142"/>
    </location>
</feature>
<comment type="caution">
    <text evidence="3">The sequence shown here is derived from an EMBL/GenBank/DDBJ whole genome shotgun (WGS) entry which is preliminary data.</text>
</comment>
<dbReference type="EMBL" id="QRBE01000004">
    <property type="protein sequence ID" value="RDS82319.1"/>
    <property type="molecule type" value="Genomic_DNA"/>
</dbReference>
<keyword evidence="4" id="KW-1185">Reference proteome</keyword>
<dbReference type="RefSeq" id="WP_115495380.1">
    <property type="nucleotide sequence ID" value="NZ_QRBE01000004.1"/>
</dbReference>